<evidence type="ECO:0000256" key="1">
    <source>
        <dbReference type="SAM" id="Phobius"/>
    </source>
</evidence>
<feature type="transmembrane region" description="Helical" evidence="1">
    <location>
        <begin position="65"/>
        <end position="86"/>
    </location>
</feature>
<evidence type="ECO:0000313" key="2">
    <source>
        <dbReference type="EMBL" id="KAK3314526.1"/>
    </source>
</evidence>
<sequence length="150" mass="16719">MMRVKSYRYDVNITPPSIKPQARRHRPQPPACFAWGCLGQTRLAWPRWVPGCGSRRTRRHKRQGLAGVRGLVVGTALVLTMCLANIGRYPQSLPFNLQFTGLGLLMSHCCRWQTPTNIGEPQHVTQIASSLLTVASFGTSRLGRPPVQSQ</sequence>
<evidence type="ECO:0000313" key="3">
    <source>
        <dbReference type="Proteomes" id="UP001283341"/>
    </source>
</evidence>
<dbReference type="AlphaFoldDB" id="A0AAE0HZ23"/>
<accession>A0AAE0HZ23</accession>
<reference evidence="2" key="2">
    <citation type="submission" date="2023-06" db="EMBL/GenBank/DDBJ databases">
        <authorList>
            <consortium name="Lawrence Berkeley National Laboratory"/>
            <person name="Haridas S."/>
            <person name="Hensen N."/>
            <person name="Bonometti L."/>
            <person name="Westerberg I."/>
            <person name="Brannstrom I.O."/>
            <person name="Guillou S."/>
            <person name="Cros-Aarteil S."/>
            <person name="Calhoun S."/>
            <person name="Kuo A."/>
            <person name="Mondo S."/>
            <person name="Pangilinan J."/>
            <person name="Riley R."/>
            <person name="Labutti K."/>
            <person name="Andreopoulos B."/>
            <person name="Lipzen A."/>
            <person name="Chen C."/>
            <person name="Yanf M."/>
            <person name="Daum C."/>
            <person name="Ng V."/>
            <person name="Clum A."/>
            <person name="Steindorff A."/>
            <person name="Ohm R."/>
            <person name="Martin F."/>
            <person name="Silar P."/>
            <person name="Natvig D."/>
            <person name="Lalanne C."/>
            <person name="Gautier V."/>
            <person name="Ament-Velasquez S.L."/>
            <person name="Kruys A."/>
            <person name="Hutchinson M.I."/>
            <person name="Powell A.J."/>
            <person name="Barry K."/>
            <person name="Miller A.N."/>
            <person name="Grigoriev I.V."/>
            <person name="Debuchy R."/>
            <person name="Gladieux P."/>
            <person name="Thoren M.H."/>
            <person name="Johannesson H."/>
        </authorList>
    </citation>
    <scope>NUCLEOTIDE SEQUENCE</scope>
    <source>
        <strain evidence="2">CBS 118394</strain>
    </source>
</reference>
<keyword evidence="3" id="KW-1185">Reference proteome</keyword>
<organism evidence="2 3">
    <name type="scientific">Apodospora peruviana</name>
    <dbReference type="NCBI Taxonomy" id="516989"/>
    <lineage>
        <taxon>Eukaryota</taxon>
        <taxon>Fungi</taxon>
        <taxon>Dikarya</taxon>
        <taxon>Ascomycota</taxon>
        <taxon>Pezizomycotina</taxon>
        <taxon>Sordariomycetes</taxon>
        <taxon>Sordariomycetidae</taxon>
        <taxon>Sordariales</taxon>
        <taxon>Lasiosphaeriaceae</taxon>
        <taxon>Apodospora</taxon>
    </lineage>
</organism>
<keyword evidence="1" id="KW-0472">Membrane</keyword>
<gene>
    <name evidence="2" type="ORF">B0H66DRAFT_314961</name>
</gene>
<keyword evidence="1" id="KW-0812">Transmembrane</keyword>
<keyword evidence="1" id="KW-1133">Transmembrane helix</keyword>
<dbReference type="EMBL" id="JAUEDM010000006">
    <property type="protein sequence ID" value="KAK3314526.1"/>
    <property type="molecule type" value="Genomic_DNA"/>
</dbReference>
<comment type="caution">
    <text evidence="2">The sequence shown here is derived from an EMBL/GenBank/DDBJ whole genome shotgun (WGS) entry which is preliminary data.</text>
</comment>
<proteinExistence type="predicted"/>
<name>A0AAE0HZ23_9PEZI</name>
<protein>
    <submittedName>
        <fullName evidence="2">Uncharacterized protein</fullName>
    </submittedName>
</protein>
<dbReference type="Proteomes" id="UP001283341">
    <property type="component" value="Unassembled WGS sequence"/>
</dbReference>
<reference evidence="2" key="1">
    <citation type="journal article" date="2023" name="Mol. Phylogenet. Evol.">
        <title>Genome-scale phylogeny and comparative genomics of the fungal order Sordariales.</title>
        <authorList>
            <person name="Hensen N."/>
            <person name="Bonometti L."/>
            <person name="Westerberg I."/>
            <person name="Brannstrom I.O."/>
            <person name="Guillou S."/>
            <person name="Cros-Aarteil S."/>
            <person name="Calhoun S."/>
            <person name="Haridas S."/>
            <person name="Kuo A."/>
            <person name="Mondo S."/>
            <person name="Pangilinan J."/>
            <person name="Riley R."/>
            <person name="LaButti K."/>
            <person name="Andreopoulos B."/>
            <person name="Lipzen A."/>
            <person name="Chen C."/>
            <person name="Yan M."/>
            <person name="Daum C."/>
            <person name="Ng V."/>
            <person name="Clum A."/>
            <person name="Steindorff A."/>
            <person name="Ohm R.A."/>
            <person name="Martin F."/>
            <person name="Silar P."/>
            <person name="Natvig D.O."/>
            <person name="Lalanne C."/>
            <person name="Gautier V."/>
            <person name="Ament-Velasquez S.L."/>
            <person name="Kruys A."/>
            <person name="Hutchinson M.I."/>
            <person name="Powell A.J."/>
            <person name="Barry K."/>
            <person name="Miller A.N."/>
            <person name="Grigoriev I.V."/>
            <person name="Debuchy R."/>
            <person name="Gladieux P."/>
            <person name="Hiltunen Thoren M."/>
            <person name="Johannesson H."/>
        </authorList>
    </citation>
    <scope>NUCLEOTIDE SEQUENCE</scope>
    <source>
        <strain evidence="2">CBS 118394</strain>
    </source>
</reference>